<dbReference type="Proteomes" id="UP000092461">
    <property type="component" value="Unassembled WGS sequence"/>
</dbReference>
<protein>
    <submittedName>
        <fullName evidence="1">Uncharacterized protein</fullName>
    </submittedName>
</protein>
<sequence length="75" mass="9244">MPPKAEDDCDQEILGINEDFRENWLDYHEDKLQDHREKFFRKDCFYCRNVFPTALQCYNHERFCKDGSTRRFTCQ</sequence>
<dbReference type="EnsemblMetazoa" id="LLOJ007830-RA">
    <property type="protein sequence ID" value="LLOJ007830-PA"/>
    <property type="gene ID" value="LLOJ007830"/>
</dbReference>
<dbReference type="EMBL" id="AJWK01026093">
    <property type="status" value="NOT_ANNOTATED_CDS"/>
    <property type="molecule type" value="Genomic_DNA"/>
</dbReference>
<proteinExistence type="predicted"/>
<organism evidence="1 2">
    <name type="scientific">Lutzomyia longipalpis</name>
    <name type="common">Sand fly</name>
    <dbReference type="NCBI Taxonomy" id="7200"/>
    <lineage>
        <taxon>Eukaryota</taxon>
        <taxon>Metazoa</taxon>
        <taxon>Ecdysozoa</taxon>
        <taxon>Arthropoda</taxon>
        <taxon>Hexapoda</taxon>
        <taxon>Insecta</taxon>
        <taxon>Pterygota</taxon>
        <taxon>Neoptera</taxon>
        <taxon>Endopterygota</taxon>
        <taxon>Diptera</taxon>
        <taxon>Nematocera</taxon>
        <taxon>Psychodoidea</taxon>
        <taxon>Psychodidae</taxon>
        <taxon>Lutzomyia</taxon>
        <taxon>Lutzomyia</taxon>
    </lineage>
</organism>
<evidence type="ECO:0000313" key="1">
    <source>
        <dbReference type="EnsemblMetazoa" id="LLOJ007830-PA"/>
    </source>
</evidence>
<accession>A0A1B0CSI1</accession>
<dbReference type="VEuPathDB" id="VectorBase:LLONM1_000984"/>
<name>A0A1B0CSI1_LUTLO</name>
<evidence type="ECO:0000313" key="2">
    <source>
        <dbReference type="Proteomes" id="UP000092461"/>
    </source>
</evidence>
<keyword evidence="2" id="KW-1185">Reference proteome</keyword>
<dbReference type="AlphaFoldDB" id="A0A1B0CSI1"/>
<reference evidence="1" key="1">
    <citation type="submission" date="2020-05" db="UniProtKB">
        <authorList>
            <consortium name="EnsemblMetazoa"/>
        </authorList>
    </citation>
    <scope>IDENTIFICATION</scope>
    <source>
        <strain evidence="1">Jacobina</strain>
    </source>
</reference>
<dbReference type="VEuPathDB" id="VectorBase:LLOJ007830"/>